<feature type="domain" description="ABC transporter" evidence="8">
    <location>
        <begin position="2"/>
        <end position="247"/>
    </location>
</feature>
<keyword evidence="7" id="KW-0472">Membrane</keyword>
<keyword evidence="10" id="KW-1185">Reference proteome</keyword>
<evidence type="ECO:0000256" key="5">
    <source>
        <dbReference type="ARBA" id="ARBA00022885"/>
    </source>
</evidence>
<dbReference type="SUPFAM" id="SSF52540">
    <property type="entry name" value="P-loop containing nucleoside triphosphate hydrolases"/>
    <property type="match status" value="1"/>
</dbReference>
<organism evidence="9 10">
    <name type="scientific">Vulcanibacillus modesticaldus</name>
    <dbReference type="NCBI Taxonomy" id="337097"/>
    <lineage>
        <taxon>Bacteria</taxon>
        <taxon>Bacillati</taxon>
        <taxon>Bacillota</taxon>
        <taxon>Bacilli</taxon>
        <taxon>Bacillales</taxon>
        <taxon>Bacillaceae</taxon>
        <taxon>Vulcanibacillus</taxon>
    </lineage>
</organism>
<dbReference type="Pfam" id="PF00005">
    <property type="entry name" value="ABC_tran"/>
    <property type="match status" value="1"/>
</dbReference>
<evidence type="ECO:0000256" key="4">
    <source>
        <dbReference type="ARBA" id="ARBA00022840"/>
    </source>
</evidence>
<dbReference type="NCBIfam" id="TIGR02315">
    <property type="entry name" value="ABC_phnC"/>
    <property type="match status" value="1"/>
</dbReference>
<dbReference type="InterPro" id="IPR003593">
    <property type="entry name" value="AAA+_ATPase"/>
</dbReference>
<dbReference type="Gene3D" id="3.40.50.300">
    <property type="entry name" value="P-loop containing nucleotide triphosphate hydrolases"/>
    <property type="match status" value="1"/>
</dbReference>
<evidence type="ECO:0000256" key="7">
    <source>
        <dbReference type="ARBA" id="ARBA00023136"/>
    </source>
</evidence>
<keyword evidence="1" id="KW-0813">Transport</keyword>
<dbReference type="PROSITE" id="PS50893">
    <property type="entry name" value="ABC_TRANSPORTER_2"/>
    <property type="match status" value="1"/>
</dbReference>
<dbReference type="STRING" id="337097.BHF71_08445"/>
<dbReference type="RefSeq" id="WP_069656561.1">
    <property type="nucleotide sequence ID" value="NZ_MIJF01000019.1"/>
</dbReference>
<dbReference type="GO" id="GO:0016887">
    <property type="term" value="F:ATP hydrolysis activity"/>
    <property type="evidence" value="ECO:0007669"/>
    <property type="project" value="InterPro"/>
</dbReference>
<dbReference type="Proteomes" id="UP000243739">
    <property type="component" value="Unassembled WGS sequence"/>
</dbReference>
<dbReference type="GO" id="GO:0005524">
    <property type="term" value="F:ATP binding"/>
    <property type="evidence" value="ECO:0007669"/>
    <property type="project" value="UniProtKB-KW"/>
</dbReference>
<gene>
    <name evidence="9" type="ORF">BHF71_08445</name>
</gene>
<accession>A0A1D2YV33</accession>
<keyword evidence="3" id="KW-0547">Nucleotide-binding</keyword>
<keyword evidence="5" id="KW-0918">Phosphonate transport</keyword>
<keyword evidence="4 9" id="KW-0067">ATP-binding</keyword>
<dbReference type="CDD" id="cd03256">
    <property type="entry name" value="ABC_PhnC_transporter"/>
    <property type="match status" value="1"/>
</dbReference>
<dbReference type="SMART" id="SM00382">
    <property type="entry name" value="AAA"/>
    <property type="match status" value="1"/>
</dbReference>
<dbReference type="EMBL" id="MIJF01000019">
    <property type="protein sequence ID" value="OEF99568.1"/>
    <property type="molecule type" value="Genomic_DNA"/>
</dbReference>
<sequence length="250" mass="28156">MLKIINVTKKYPKSEAAAIKNVNLQIKTGEFIGILGRSGAGKSTLIRCINQLVRPTSGEVIWNGKNITEVEGRELLKVRCDIGMIFQNYNLINRVDVLTNVLVGKSSKIAFWRHVIGVFPKDKINQALEALERVGIKHLAYRRVDELSGGQQQRVAIARVLMQNPKLILGDEPVASLDPITTIMIMDFLKELHEKEKITMIINLHNVELAKKYATRIIGINDGQIVFDGLPEQLTDDIIKKIYLSEKDFV</sequence>
<evidence type="ECO:0000256" key="2">
    <source>
        <dbReference type="ARBA" id="ARBA00022475"/>
    </source>
</evidence>
<dbReference type="PANTHER" id="PTHR43166:SF6">
    <property type="entry name" value="PHOSPHONATES IMPORT ATP-BINDING PROTEIN PHNC"/>
    <property type="match status" value="1"/>
</dbReference>
<dbReference type="PROSITE" id="PS00211">
    <property type="entry name" value="ABC_TRANSPORTER_1"/>
    <property type="match status" value="1"/>
</dbReference>
<dbReference type="InterPro" id="IPR027417">
    <property type="entry name" value="P-loop_NTPase"/>
</dbReference>
<protein>
    <submittedName>
        <fullName evidence="9">Phosphonate ABC transporter ATP-binding protein</fullName>
    </submittedName>
</protein>
<dbReference type="OrthoDB" id="9802264at2"/>
<dbReference type="InterPro" id="IPR003439">
    <property type="entry name" value="ABC_transporter-like_ATP-bd"/>
</dbReference>
<dbReference type="AlphaFoldDB" id="A0A1D2YV33"/>
<keyword evidence="6" id="KW-1278">Translocase</keyword>
<evidence type="ECO:0000259" key="8">
    <source>
        <dbReference type="PROSITE" id="PS50893"/>
    </source>
</evidence>
<proteinExistence type="predicted"/>
<reference evidence="9 10" key="1">
    <citation type="submission" date="2016-09" db="EMBL/GenBank/DDBJ databases">
        <title>Draft genome sequence for the type strain of Vulcanibacillus modesticaldus BR, a strictly anaerobic, moderately thermophilic, and nitrate-reducing bacterium from deep sea-hydrothermal vents of the Mid-Atlantic Ridge.</title>
        <authorList>
            <person name="Abin C.A."/>
            <person name="Hollibaugh J.T."/>
        </authorList>
    </citation>
    <scope>NUCLEOTIDE SEQUENCE [LARGE SCALE GENOMIC DNA]</scope>
    <source>
        <strain evidence="9 10">BR</strain>
    </source>
</reference>
<dbReference type="PANTHER" id="PTHR43166">
    <property type="entry name" value="AMINO ACID IMPORT ATP-BINDING PROTEIN"/>
    <property type="match status" value="1"/>
</dbReference>
<name>A0A1D2YV33_9BACI</name>
<comment type="caution">
    <text evidence="9">The sequence shown here is derived from an EMBL/GenBank/DDBJ whole genome shotgun (WGS) entry which is preliminary data.</text>
</comment>
<dbReference type="InterPro" id="IPR050086">
    <property type="entry name" value="MetN_ABC_transporter-like"/>
</dbReference>
<dbReference type="GO" id="GO:0015416">
    <property type="term" value="F:ABC-type phosphonate transporter activity"/>
    <property type="evidence" value="ECO:0007669"/>
    <property type="project" value="InterPro"/>
</dbReference>
<evidence type="ECO:0000256" key="1">
    <source>
        <dbReference type="ARBA" id="ARBA00022448"/>
    </source>
</evidence>
<keyword evidence="2" id="KW-1003">Cell membrane</keyword>
<dbReference type="GO" id="GO:0016020">
    <property type="term" value="C:membrane"/>
    <property type="evidence" value="ECO:0007669"/>
    <property type="project" value="InterPro"/>
</dbReference>
<dbReference type="InterPro" id="IPR012693">
    <property type="entry name" value="ABC_transpr_PhnC"/>
</dbReference>
<evidence type="ECO:0000313" key="9">
    <source>
        <dbReference type="EMBL" id="OEF99568.1"/>
    </source>
</evidence>
<evidence type="ECO:0000313" key="10">
    <source>
        <dbReference type="Proteomes" id="UP000243739"/>
    </source>
</evidence>
<evidence type="ECO:0000256" key="6">
    <source>
        <dbReference type="ARBA" id="ARBA00022967"/>
    </source>
</evidence>
<dbReference type="InterPro" id="IPR017871">
    <property type="entry name" value="ABC_transporter-like_CS"/>
</dbReference>
<evidence type="ECO:0000256" key="3">
    <source>
        <dbReference type="ARBA" id="ARBA00022741"/>
    </source>
</evidence>